<evidence type="ECO:0000313" key="2">
    <source>
        <dbReference type="Proteomes" id="UP000185124"/>
    </source>
</evidence>
<dbReference type="Proteomes" id="UP000185124">
    <property type="component" value="Unassembled WGS sequence"/>
</dbReference>
<dbReference type="EMBL" id="FSQT01000001">
    <property type="protein sequence ID" value="SIM54523.1"/>
    <property type="molecule type" value="Genomic_DNA"/>
</dbReference>
<name>A0A1N5U189_9ACTN</name>
<organism evidence="1 2">
    <name type="scientific">Micromonospora cremea</name>
    <dbReference type="NCBI Taxonomy" id="709881"/>
    <lineage>
        <taxon>Bacteria</taxon>
        <taxon>Bacillati</taxon>
        <taxon>Actinomycetota</taxon>
        <taxon>Actinomycetes</taxon>
        <taxon>Micromonosporales</taxon>
        <taxon>Micromonosporaceae</taxon>
        <taxon>Micromonospora</taxon>
    </lineage>
</organism>
<dbReference type="AlphaFoldDB" id="A0A1N5U189"/>
<protein>
    <submittedName>
        <fullName evidence="1">Uncharacterized protein</fullName>
    </submittedName>
</protein>
<reference evidence="2" key="1">
    <citation type="submission" date="2016-12" db="EMBL/GenBank/DDBJ databases">
        <authorList>
            <person name="Varghese N."/>
            <person name="Submissions S."/>
        </authorList>
    </citation>
    <scope>NUCLEOTIDE SEQUENCE [LARGE SCALE GENOMIC DNA]</scope>
    <source>
        <strain evidence="2">DSM 45599</strain>
    </source>
</reference>
<keyword evidence="2" id="KW-1185">Reference proteome</keyword>
<gene>
    <name evidence="1" type="ORF">SAMN04489832_0532</name>
</gene>
<proteinExistence type="predicted"/>
<sequence length="228" mass="23579">MTTAVSRSAKAGAILTTLGLSVGLMTGVAEAGPPRNHQCTSPIFLGGSEEWRDLNQRYGVSERIIGPPAPATDDIADPPGGPGCRTALVGDQWVRAVPPWITATPTERDAFVTNFKSARYVIDAGTAQEQSVTAGPEILQSGMVPVDVVQPPGTGGLPFVVPVSPVFHPLGPGTHTSTLFVDMNEKVCTGRGPAPGLSTDCLEAGESEYPIIDNGPFTVLTGPPPPTA</sequence>
<evidence type="ECO:0000313" key="1">
    <source>
        <dbReference type="EMBL" id="SIM54523.1"/>
    </source>
</evidence>
<accession>A0A1N5U189</accession>